<evidence type="ECO:0000256" key="1">
    <source>
        <dbReference type="SAM" id="MobiDB-lite"/>
    </source>
</evidence>
<reference evidence="2" key="1">
    <citation type="journal article" date="2014" name="Int. J. Syst. Evol. Microbiol.">
        <title>Complete genome sequence of Corynebacterium casei LMG S-19264T (=DSM 44701T), isolated from a smear-ripened cheese.</title>
        <authorList>
            <consortium name="US DOE Joint Genome Institute (JGI-PGF)"/>
            <person name="Walter F."/>
            <person name="Albersmeier A."/>
            <person name="Kalinowski J."/>
            <person name="Ruckert C."/>
        </authorList>
    </citation>
    <scope>NUCLEOTIDE SEQUENCE</scope>
    <source>
        <strain evidence="2">VKM Ac-2007</strain>
    </source>
</reference>
<dbReference type="AlphaFoldDB" id="A0A9W6IDB8"/>
<protein>
    <submittedName>
        <fullName evidence="2">Uncharacterized protein</fullName>
    </submittedName>
</protein>
<reference evidence="2" key="2">
    <citation type="submission" date="2023-01" db="EMBL/GenBank/DDBJ databases">
        <authorList>
            <person name="Sun Q."/>
            <person name="Evtushenko L."/>
        </authorList>
    </citation>
    <scope>NUCLEOTIDE SEQUENCE</scope>
    <source>
        <strain evidence="2">VKM Ac-2007</strain>
    </source>
</reference>
<dbReference type="RefSeq" id="WP_271223720.1">
    <property type="nucleotide sequence ID" value="NZ_BSEV01000071.1"/>
</dbReference>
<sequence>MSTSRTMPHLSAPVERTLTGTAASDAVGVTPSWGGSVLGPIGPIPLPFAGDDDN</sequence>
<evidence type="ECO:0000313" key="3">
    <source>
        <dbReference type="Proteomes" id="UP001143474"/>
    </source>
</evidence>
<keyword evidence="3" id="KW-1185">Reference proteome</keyword>
<gene>
    <name evidence="2" type="ORF">GCM10017600_89160</name>
</gene>
<dbReference type="Proteomes" id="UP001143474">
    <property type="component" value="Unassembled WGS sequence"/>
</dbReference>
<name>A0A9W6IDB8_9ACTN</name>
<evidence type="ECO:0000313" key="2">
    <source>
        <dbReference type="EMBL" id="GLK15499.1"/>
    </source>
</evidence>
<dbReference type="EMBL" id="BSEV01000071">
    <property type="protein sequence ID" value="GLK15499.1"/>
    <property type="molecule type" value="Genomic_DNA"/>
</dbReference>
<comment type="caution">
    <text evidence="2">The sequence shown here is derived from an EMBL/GenBank/DDBJ whole genome shotgun (WGS) entry which is preliminary data.</text>
</comment>
<proteinExistence type="predicted"/>
<organism evidence="2 3">
    <name type="scientific">Streptosporangium carneum</name>
    <dbReference type="NCBI Taxonomy" id="47481"/>
    <lineage>
        <taxon>Bacteria</taxon>
        <taxon>Bacillati</taxon>
        <taxon>Actinomycetota</taxon>
        <taxon>Actinomycetes</taxon>
        <taxon>Streptosporangiales</taxon>
        <taxon>Streptosporangiaceae</taxon>
        <taxon>Streptosporangium</taxon>
    </lineage>
</organism>
<accession>A0A9W6IDB8</accession>
<feature type="region of interest" description="Disordered" evidence="1">
    <location>
        <begin position="1"/>
        <end position="54"/>
    </location>
</feature>